<dbReference type="AlphaFoldDB" id="A0AAJ1IA96"/>
<protein>
    <submittedName>
        <fullName evidence="3">Type II CAAX endopeptidase family protein</fullName>
    </submittedName>
</protein>
<gene>
    <name evidence="3" type="ORF">PQJ61_02245</name>
</gene>
<evidence type="ECO:0000313" key="3">
    <source>
        <dbReference type="EMBL" id="MDC7225565.1"/>
    </source>
</evidence>
<dbReference type="EMBL" id="JAQQAL010000008">
    <property type="protein sequence ID" value="MDC7225565.1"/>
    <property type="molecule type" value="Genomic_DNA"/>
</dbReference>
<keyword evidence="1" id="KW-0812">Transmembrane</keyword>
<evidence type="ECO:0000313" key="4">
    <source>
        <dbReference type="Proteomes" id="UP001221217"/>
    </source>
</evidence>
<feature type="domain" description="CAAX prenyl protease 2/Lysostaphin resistance protein A-like" evidence="2">
    <location>
        <begin position="135"/>
        <end position="224"/>
    </location>
</feature>
<accession>A0AAJ1IA96</accession>
<feature type="transmembrane region" description="Helical" evidence="1">
    <location>
        <begin position="134"/>
        <end position="154"/>
    </location>
</feature>
<dbReference type="Pfam" id="PF02517">
    <property type="entry name" value="Rce1-like"/>
    <property type="match status" value="1"/>
</dbReference>
<sequence length="235" mass="26204">MNEFFSSTNNKKIKIALMEPFLLFSVLFLPGFISQGVQEIAPDMFESLFFNIFYIITAVPQLLLILYIISIKPERSLADFDIGKISKIDVPRSLLALIGIYLCIIPIGLITMLLEPEIDNQLVYGSGWSFSDYRLLPIVFISCMATGYLEEIFFRAYLFKSLQKTGAGLIPSAIAVNVLFGSGHIYEGYYAFAATAAIGFFLTWLFVKTKSIHTISIGHGLYNFSVLLIAMTGAL</sequence>
<feature type="transmembrane region" description="Helical" evidence="1">
    <location>
        <begin position="214"/>
        <end position="234"/>
    </location>
</feature>
<evidence type="ECO:0000256" key="1">
    <source>
        <dbReference type="SAM" id="Phobius"/>
    </source>
</evidence>
<name>A0AAJ1IA96_9SPIO</name>
<keyword evidence="1" id="KW-1133">Transmembrane helix</keyword>
<dbReference type="Proteomes" id="UP001221217">
    <property type="component" value="Unassembled WGS sequence"/>
</dbReference>
<proteinExistence type="predicted"/>
<dbReference type="GO" id="GO:0080120">
    <property type="term" value="P:CAAX-box protein maturation"/>
    <property type="evidence" value="ECO:0007669"/>
    <property type="project" value="UniProtKB-ARBA"/>
</dbReference>
<organism evidence="3 4">
    <name type="scientific">Candidatus Thalassospirochaeta sargassi</name>
    <dbReference type="NCBI Taxonomy" id="3119039"/>
    <lineage>
        <taxon>Bacteria</taxon>
        <taxon>Pseudomonadati</taxon>
        <taxon>Spirochaetota</taxon>
        <taxon>Spirochaetia</taxon>
        <taxon>Spirochaetales</taxon>
        <taxon>Spirochaetaceae</taxon>
        <taxon>Candidatus Thalassospirochaeta</taxon>
    </lineage>
</organism>
<dbReference type="GO" id="GO:0004175">
    <property type="term" value="F:endopeptidase activity"/>
    <property type="evidence" value="ECO:0007669"/>
    <property type="project" value="UniProtKB-ARBA"/>
</dbReference>
<feature type="transmembrane region" description="Helical" evidence="1">
    <location>
        <begin position="166"/>
        <end position="183"/>
    </location>
</feature>
<feature type="transmembrane region" description="Helical" evidence="1">
    <location>
        <begin position="48"/>
        <end position="69"/>
    </location>
</feature>
<reference evidence="3 4" key="1">
    <citation type="submission" date="2022-12" db="EMBL/GenBank/DDBJ databases">
        <title>Metagenome assembled genome from gulf of manar.</title>
        <authorList>
            <person name="Kohli P."/>
            <person name="Pk S."/>
            <person name="Venkata Ramana C."/>
            <person name="Sasikala C."/>
        </authorList>
    </citation>
    <scope>NUCLEOTIDE SEQUENCE [LARGE SCALE GENOMIC DNA]</scope>
    <source>
        <strain evidence="3">JB008</strain>
    </source>
</reference>
<feature type="transmembrane region" description="Helical" evidence="1">
    <location>
        <begin position="94"/>
        <end position="114"/>
    </location>
</feature>
<keyword evidence="1" id="KW-0472">Membrane</keyword>
<dbReference type="InterPro" id="IPR003675">
    <property type="entry name" value="Rce1/LyrA-like_dom"/>
</dbReference>
<evidence type="ECO:0000259" key="2">
    <source>
        <dbReference type="Pfam" id="PF02517"/>
    </source>
</evidence>
<comment type="caution">
    <text evidence="3">The sequence shown here is derived from an EMBL/GenBank/DDBJ whole genome shotgun (WGS) entry which is preliminary data.</text>
</comment>
<feature type="transmembrane region" description="Helical" evidence="1">
    <location>
        <begin position="189"/>
        <end position="207"/>
    </location>
</feature>